<sequence>MFTRRLPWSTPLGDALNLLLDRLDLYRDVIQHGLAGHGYVLDCLLDARERR</sequence>
<reference evidence="1 2" key="1">
    <citation type="submission" date="2020-08" db="EMBL/GenBank/DDBJ databases">
        <title>Sequencing the genomes of 1000 actinobacteria strains.</title>
        <authorList>
            <person name="Klenk H.-P."/>
        </authorList>
    </citation>
    <scope>NUCLEOTIDE SEQUENCE [LARGE SCALE GENOMIC DNA]</scope>
    <source>
        <strain evidence="1 2">DSM 45258</strain>
    </source>
</reference>
<dbReference type="EMBL" id="JACHWS010000001">
    <property type="protein sequence ID" value="MBB3035716.1"/>
    <property type="molecule type" value="Genomic_DNA"/>
</dbReference>
<protein>
    <submittedName>
        <fullName evidence="1">Uncharacterized protein</fullName>
    </submittedName>
</protein>
<organism evidence="1 2">
    <name type="scientific">Hoyosella altamirensis</name>
    <dbReference type="NCBI Taxonomy" id="616997"/>
    <lineage>
        <taxon>Bacteria</taxon>
        <taxon>Bacillati</taxon>
        <taxon>Actinomycetota</taxon>
        <taxon>Actinomycetes</taxon>
        <taxon>Mycobacteriales</taxon>
        <taxon>Hoyosellaceae</taxon>
        <taxon>Hoyosella</taxon>
    </lineage>
</organism>
<keyword evidence="2" id="KW-1185">Reference proteome</keyword>
<dbReference type="AlphaFoldDB" id="A0A839RHS4"/>
<gene>
    <name evidence="1" type="ORF">FHU29_000150</name>
</gene>
<comment type="caution">
    <text evidence="1">The sequence shown here is derived from an EMBL/GenBank/DDBJ whole genome shotgun (WGS) entry which is preliminary data.</text>
</comment>
<dbReference type="RefSeq" id="WP_157095158.1">
    <property type="nucleotide sequence ID" value="NZ_BDDI01000009.1"/>
</dbReference>
<proteinExistence type="predicted"/>
<evidence type="ECO:0000313" key="1">
    <source>
        <dbReference type="EMBL" id="MBB3035716.1"/>
    </source>
</evidence>
<accession>A0A839RHS4</accession>
<dbReference type="Proteomes" id="UP000567922">
    <property type="component" value="Unassembled WGS sequence"/>
</dbReference>
<name>A0A839RHS4_9ACTN</name>
<evidence type="ECO:0000313" key="2">
    <source>
        <dbReference type="Proteomes" id="UP000567922"/>
    </source>
</evidence>